<evidence type="ECO:0000256" key="1">
    <source>
        <dbReference type="SAM" id="MobiDB-lite"/>
    </source>
</evidence>
<dbReference type="Proteomes" id="UP000247409">
    <property type="component" value="Unassembled WGS sequence"/>
</dbReference>
<feature type="compositionally biased region" description="Basic residues" evidence="1">
    <location>
        <begin position="112"/>
        <end position="125"/>
    </location>
</feature>
<accession>A0A2V3IW04</accession>
<dbReference type="AlphaFoldDB" id="A0A2V3IW04"/>
<organism evidence="2 3">
    <name type="scientific">Gracilariopsis chorda</name>
    <dbReference type="NCBI Taxonomy" id="448386"/>
    <lineage>
        <taxon>Eukaryota</taxon>
        <taxon>Rhodophyta</taxon>
        <taxon>Florideophyceae</taxon>
        <taxon>Rhodymeniophycidae</taxon>
        <taxon>Gracilariales</taxon>
        <taxon>Gracilariaceae</taxon>
        <taxon>Gracilariopsis</taxon>
    </lineage>
</organism>
<proteinExistence type="predicted"/>
<name>A0A2V3IW04_9FLOR</name>
<comment type="caution">
    <text evidence="2">The sequence shown here is derived from an EMBL/GenBank/DDBJ whole genome shotgun (WGS) entry which is preliminary data.</text>
</comment>
<feature type="compositionally biased region" description="Basic and acidic residues" evidence="1">
    <location>
        <begin position="55"/>
        <end position="68"/>
    </location>
</feature>
<feature type="compositionally biased region" description="Basic and acidic residues" evidence="1">
    <location>
        <begin position="139"/>
        <end position="155"/>
    </location>
</feature>
<keyword evidence="3" id="KW-1185">Reference proteome</keyword>
<reference evidence="2 3" key="1">
    <citation type="journal article" date="2018" name="Mol. Biol. Evol.">
        <title>Analysis of the draft genome of the red seaweed Gracilariopsis chorda provides insights into genome size evolution in Rhodophyta.</title>
        <authorList>
            <person name="Lee J."/>
            <person name="Yang E.C."/>
            <person name="Graf L."/>
            <person name="Yang J.H."/>
            <person name="Qiu H."/>
            <person name="Zel Zion U."/>
            <person name="Chan C.X."/>
            <person name="Stephens T.G."/>
            <person name="Weber A.P.M."/>
            <person name="Boo G.H."/>
            <person name="Boo S.M."/>
            <person name="Kim K.M."/>
            <person name="Shin Y."/>
            <person name="Jung M."/>
            <person name="Lee S.J."/>
            <person name="Yim H.S."/>
            <person name="Lee J.H."/>
            <person name="Bhattacharya D."/>
            <person name="Yoon H.S."/>
        </authorList>
    </citation>
    <scope>NUCLEOTIDE SEQUENCE [LARGE SCALE GENOMIC DNA]</scope>
    <source>
        <strain evidence="2 3">SKKU-2015</strain>
        <tissue evidence="2">Whole body</tissue>
    </source>
</reference>
<evidence type="ECO:0000313" key="2">
    <source>
        <dbReference type="EMBL" id="PXF46301.1"/>
    </source>
</evidence>
<feature type="region of interest" description="Disordered" evidence="1">
    <location>
        <begin position="20"/>
        <end position="157"/>
    </location>
</feature>
<protein>
    <submittedName>
        <fullName evidence="2">Uncharacterized protein</fullName>
    </submittedName>
</protein>
<evidence type="ECO:0000313" key="3">
    <source>
        <dbReference type="Proteomes" id="UP000247409"/>
    </source>
</evidence>
<gene>
    <name evidence="2" type="ORF">BWQ96_03957</name>
</gene>
<sequence>MPNPLAEALDSIEAMLDSLRKEGPPDAQLFPKPTECGAKDITSSSWMPLNGNEHNNPKEATNAKRDLLPRLGVSKTIIKSRKPNAAKRSEAPASELRGQKKRKQKITNAHRFSPKKRKAKTKKSHQNGGGSGPLGTNNDLKESEKGGQTSEDKSDLQFLQKLKNMAEQRRRAEKRRCEQQNTQIAKEMNVKVGKAEETMRNLVSSVACDISKTAHELKHAPRTLDEELKKVKTMTSNEMKSLSSLHSSLKNLSNAFDSQVAALRTEHTARTAKLTKEVDTITTAAKNCVEERREFRKTLNKVEQVLRGNAHD</sequence>
<dbReference type="EMBL" id="NBIV01000041">
    <property type="protein sequence ID" value="PXF46301.1"/>
    <property type="molecule type" value="Genomic_DNA"/>
</dbReference>